<dbReference type="AlphaFoldDB" id="A0A0D7DY88"/>
<dbReference type="RefSeq" id="WP_044418373.1">
    <property type="nucleotide sequence ID" value="NZ_JXXE01000742.1"/>
</dbReference>
<dbReference type="OrthoDB" id="9798761at2"/>
<dbReference type="PANTHER" id="PTHR35149">
    <property type="entry name" value="SLL5132 PROTEIN"/>
    <property type="match status" value="1"/>
</dbReference>
<evidence type="ECO:0000259" key="2">
    <source>
        <dbReference type="Pfam" id="PF07510"/>
    </source>
</evidence>
<dbReference type="InterPro" id="IPR004919">
    <property type="entry name" value="GmrSD_N"/>
</dbReference>
<evidence type="ECO:0000313" key="4">
    <source>
        <dbReference type="Proteomes" id="UP000032515"/>
    </source>
</evidence>
<sequence length="628" mass="72419">MKSETQDIQQIFQDRRQYRVPFYQRAYVWDKEEQWDPLWNDIRDKADLRVNSDTTTPHFLGAIVLEPQPRRGLRGVEAYHIIDGQQRLTTLQYFLAALAMTLRANDVAALQTVIDGCLWNPNTDTMEKPEIECFKVWPTFRDREPYQEALKAMNRDELRSSFAVSFTQSGTLKKIGVDHPAALEAIWFFADQIDEWLSLFAGSERERALEHLAEATLRDFRVVAISLEENDDAQVIFETLNGRGAELNATDLIRNFIFMRADREDVDAGNLYDTLWTPFEGQFWIEEQRRGRLRKPRLEWFVQTALQAEMADTVEIGRLYNNYRRYGIGGRAPIPAETQLRMLTLHADQYRELISGNGNNPIGRFGRRMAVWDASPTHSLAIRVASLGLPEAAQTSIYNDIVSFIVRRTVCGLTTKNYNNVFLQLLKKFKGDEATASGFHTSLAALDGQASRWPRDDEFRRAWLNEPAHRNFGDVSRVRAVLTELENAMRTLRTEEPFTPTLGTLDVDHILPDKWYDHWPLRGETVTADEASNALLSSLGMSTPTARTERILLRERLKATLGNLTMVHYGVNRSLQNGPFPQKRERFFVESNLHLNRTLMRAENWDEEDIQKRGNALFETARTIWQSP</sequence>
<dbReference type="PATRIC" id="fig|1076.23.peg.3931"/>
<dbReference type="PANTHER" id="PTHR35149:SF2">
    <property type="entry name" value="DUF262 DOMAIN-CONTAINING PROTEIN"/>
    <property type="match status" value="1"/>
</dbReference>
<organism evidence="3 4">
    <name type="scientific">Rhodopseudomonas palustris</name>
    <dbReference type="NCBI Taxonomy" id="1076"/>
    <lineage>
        <taxon>Bacteria</taxon>
        <taxon>Pseudomonadati</taxon>
        <taxon>Pseudomonadota</taxon>
        <taxon>Alphaproteobacteria</taxon>
        <taxon>Hyphomicrobiales</taxon>
        <taxon>Nitrobacteraceae</taxon>
        <taxon>Rhodopseudomonas</taxon>
    </lineage>
</organism>
<feature type="domain" description="GmrSD restriction endonucleases C-terminal" evidence="2">
    <location>
        <begin position="453"/>
        <end position="619"/>
    </location>
</feature>
<evidence type="ECO:0008006" key="5">
    <source>
        <dbReference type="Google" id="ProtNLM"/>
    </source>
</evidence>
<dbReference type="Proteomes" id="UP000032515">
    <property type="component" value="Unassembled WGS sequence"/>
</dbReference>
<dbReference type="Pfam" id="PF07510">
    <property type="entry name" value="GmrSD_C"/>
    <property type="match status" value="1"/>
</dbReference>
<comment type="caution">
    <text evidence="3">The sequence shown here is derived from an EMBL/GenBank/DDBJ whole genome shotgun (WGS) entry which is preliminary data.</text>
</comment>
<dbReference type="InterPro" id="IPR011089">
    <property type="entry name" value="GmrSD_C"/>
</dbReference>
<evidence type="ECO:0000259" key="1">
    <source>
        <dbReference type="Pfam" id="PF03235"/>
    </source>
</evidence>
<evidence type="ECO:0000313" key="3">
    <source>
        <dbReference type="EMBL" id="KIZ33563.1"/>
    </source>
</evidence>
<accession>A0A0D7DY88</accession>
<dbReference type="EMBL" id="JXXE01000742">
    <property type="protein sequence ID" value="KIZ33563.1"/>
    <property type="molecule type" value="Genomic_DNA"/>
</dbReference>
<name>A0A0D7DY88_RHOPL</name>
<gene>
    <name evidence="3" type="ORF">OO17_28280</name>
</gene>
<dbReference type="Pfam" id="PF03235">
    <property type="entry name" value="GmrSD_N"/>
    <property type="match status" value="1"/>
</dbReference>
<reference evidence="3 4" key="1">
    <citation type="submission" date="2014-11" db="EMBL/GenBank/DDBJ databases">
        <title>Genomics and ecophysiology of heterotrophic nitrogen fixing bacteria isolated from estuarine surface water.</title>
        <authorList>
            <person name="Bentzon-Tilia M."/>
            <person name="Severin I."/>
            <person name="Hansen L.H."/>
            <person name="Riemann L."/>
        </authorList>
    </citation>
    <scope>NUCLEOTIDE SEQUENCE [LARGE SCALE GENOMIC DNA]</scope>
    <source>
        <strain evidence="3 4">BAL398</strain>
    </source>
</reference>
<protein>
    <recommendedName>
        <fullName evidence="5">DUF262 domain-containing protein</fullName>
    </recommendedName>
</protein>
<proteinExistence type="predicted"/>
<feature type="domain" description="GmrSD restriction endonucleases N-terminal" evidence="1">
    <location>
        <begin position="8"/>
        <end position="258"/>
    </location>
</feature>